<evidence type="ECO:0000259" key="8">
    <source>
        <dbReference type="PROSITE" id="PS50103"/>
    </source>
</evidence>
<evidence type="ECO:0000256" key="2">
    <source>
        <dbReference type="ARBA" id="ARBA00022723"/>
    </source>
</evidence>
<protein>
    <recommendedName>
        <fullName evidence="8">C3H1-type domain-containing protein</fullName>
    </recommendedName>
</protein>
<dbReference type="GO" id="GO:0008270">
    <property type="term" value="F:zinc ion binding"/>
    <property type="evidence" value="ECO:0007669"/>
    <property type="project" value="UniProtKB-KW"/>
</dbReference>
<evidence type="ECO:0000256" key="4">
    <source>
        <dbReference type="ARBA" id="ARBA00022833"/>
    </source>
</evidence>
<dbReference type="PANTHER" id="PTHR46527:SF1">
    <property type="entry name" value="NUCLEOPORIN NUP42"/>
    <property type="match status" value="1"/>
</dbReference>
<feature type="zinc finger region" description="C3H1-type" evidence="6">
    <location>
        <begin position="1"/>
        <end position="35"/>
    </location>
</feature>
<dbReference type="PROSITE" id="PS50103">
    <property type="entry name" value="ZF_C3H1"/>
    <property type="match status" value="1"/>
</dbReference>
<reference evidence="9 10" key="1">
    <citation type="submission" date="2022-03" db="EMBL/GenBank/DDBJ databases">
        <authorList>
            <person name="Nunn A."/>
            <person name="Chopra R."/>
            <person name="Nunn A."/>
            <person name="Contreras Garrido A."/>
        </authorList>
    </citation>
    <scope>NUCLEOTIDE SEQUENCE [LARGE SCALE GENOMIC DNA]</scope>
</reference>
<keyword evidence="5" id="KW-0539">Nucleus</keyword>
<evidence type="ECO:0000313" key="10">
    <source>
        <dbReference type="Proteomes" id="UP000836841"/>
    </source>
</evidence>
<dbReference type="InterPro" id="IPR000571">
    <property type="entry name" value="Znf_CCCH"/>
</dbReference>
<dbReference type="PANTHER" id="PTHR46527">
    <property type="entry name" value="NUCLEOPORIN-LIKE PROTEIN 2"/>
    <property type="match status" value="1"/>
</dbReference>
<comment type="subcellular location">
    <subcellularLocation>
        <location evidence="1">Nucleus</location>
    </subcellularLocation>
</comment>
<dbReference type="GO" id="GO:0005634">
    <property type="term" value="C:nucleus"/>
    <property type="evidence" value="ECO:0007669"/>
    <property type="project" value="UniProtKB-SubCell"/>
</dbReference>
<evidence type="ECO:0000256" key="7">
    <source>
        <dbReference type="SAM" id="MobiDB-lite"/>
    </source>
</evidence>
<dbReference type="EMBL" id="OU466861">
    <property type="protein sequence ID" value="CAH2067391.1"/>
    <property type="molecule type" value="Genomic_DNA"/>
</dbReference>
<keyword evidence="10" id="KW-1185">Reference proteome</keyword>
<feature type="domain" description="C3H1-type" evidence="8">
    <location>
        <begin position="1"/>
        <end position="35"/>
    </location>
</feature>
<dbReference type="Proteomes" id="UP000836841">
    <property type="component" value="Chromosome 5"/>
</dbReference>
<dbReference type="Pfam" id="PF18044">
    <property type="entry name" value="zf-CCCH_4"/>
    <property type="match status" value="1"/>
</dbReference>
<gene>
    <name evidence="9" type="ORF">TAV2_LOCUS17319</name>
</gene>
<dbReference type="InterPro" id="IPR041367">
    <property type="entry name" value="Znf-CCCH_4"/>
</dbReference>
<keyword evidence="3 6" id="KW-0863">Zinc-finger</keyword>
<proteinExistence type="predicted"/>
<evidence type="ECO:0000256" key="1">
    <source>
        <dbReference type="ARBA" id="ARBA00004123"/>
    </source>
</evidence>
<accession>A0AAU9SJA6</accession>
<evidence type="ECO:0000256" key="3">
    <source>
        <dbReference type="ARBA" id="ARBA00022771"/>
    </source>
</evidence>
<feature type="region of interest" description="Disordered" evidence="7">
    <location>
        <begin position="33"/>
        <end position="115"/>
    </location>
</feature>
<evidence type="ECO:0000256" key="6">
    <source>
        <dbReference type="PROSITE-ProRule" id="PRU00723"/>
    </source>
</evidence>
<feature type="compositionally biased region" description="Low complexity" evidence="7">
    <location>
        <begin position="101"/>
        <end position="111"/>
    </location>
</feature>
<name>A0AAU9SJA6_THLAR</name>
<evidence type="ECO:0000256" key="5">
    <source>
        <dbReference type="ARBA" id="ARBA00023242"/>
    </source>
</evidence>
<dbReference type="InterPro" id="IPR051767">
    <property type="entry name" value="Nucleoporin_NUP42"/>
</dbReference>
<keyword evidence="4 6" id="KW-0862">Zinc</keyword>
<feature type="compositionally biased region" description="Low complexity" evidence="7">
    <location>
        <begin position="51"/>
        <end position="64"/>
    </location>
</feature>
<feature type="compositionally biased region" description="Polar residues" evidence="7">
    <location>
        <begin position="72"/>
        <end position="81"/>
    </location>
</feature>
<keyword evidence="2 6" id="KW-0479">Metal-binding</keyword>
<organism evidence="9 10">
    <name type="scientific">Thlaspi arvense</name>
    <name type="common">Field penny-cress</name>
    <dbReference type="NCBI Taxonomy" id="13288"/>
    <lineage>
        <taxon>Eukaryota</taxon>
        <taxon>Viridiplantae</taxon>
        <taxon>Streptophyta</taxon>
        <taxon>Embryophyta</taxon>
        <taxon>Tracheophyta</taxon>
        <taxon>Spermatophyta</taxon>
        <taxon>Magnoliopsida</taxon>
        <taxon>eudicotyledons</taxon>
        <taxon>Gunneridae</taxon>
        <taxon>Pentapetalae</taxon>
        <taxon>rosids</taxon>
        <taxon>malvids</taxon>
        <taxon>Brassicales</taxon>
        <taxon>Brassicaceae</taxon>
        <taxon>Thlaspideae</taxon>
        <taxon>Thlaspi</taxon>
    </lineage>
</organism>
<evidence type="ECO:0000313" key="9">
    <source>
        <dbReference type="EMBL" id="CAH2067391.1"/>
    </source>
</evidence>
<dbReference type="AlphaFoldDB" id="A0AAU9SJA6"/>
<sequence>MRKELCRNFQRGSPIQLQESSCRYGEGCRFLHPQQAKPNNPFGFGTQSRDQQPQQQQSNSSNNPFGFGVQGGSNRPNQFQPFENKWQRTPSTPGGGGGGASAQQTGKQTQQADHKCTDPAACKRVMQDDFKNERPMWKLTCYAHWKHLPCDVTGDISCEELRAVAYEEAKRGIPLPSIVERERNLQSSKIAEFENFLRNPYTGSVTTNQSPFAAATPSIFPPANQINSPPAFSVFNQQPAFPNTNAGGVSSSGPPNPFERFNQQPNAFSVNTPQPVPSGPSGFQSQPSVAFKPASFGPGPGLAMGPSGFQSQPSVTFKPASFGPGPGFATAPQNNMFPSMAPTSAPNTSQNNQTAFNFNSPVASFTAPAMDTTNTSSGTEVQAEGAPVDTSIWLKEKWNPGEIPEQAPPSAFV</sequence>